<feature type="non-terminal residue" evidence="6">
    <location>
        <position position="1"/>
    </location>
</feature>
<accession>A0A3B0U5G2</accession>
<evidence type="ECO:0000256" key="1">
    <source>
        <dbReference type="ARBA" id="ARBA00004167"/>
    </source>
</evidence>
<dbReference type="GO" id="GO:0005886">
    <property type="term" value="C:plasma membrane"/>
    <property type="evidence" value="ECO:0007669"/>
    <property type="project" value="InterPro"/>
</dbReference>
<gene>
    <name evidence="6" type="ORF">MNBD_BACTEROID01-1211</name>
</gene>
<name>A0A3B0U5G2_9ZZZZ</name>
<protein>
    <recommendedName>
        <fullName evidence="5">Translocation and assembly module TamB C-terminal domain-containing protein</fullName>
    </recommendedName>
</protein>
<feature type="domain" description="Translocation and assembly module TamB C-terminal" evidence="5">
    <location>
        <begin position="877"/>
        <end position="1304"/>
    </location>
</feature>
<dbReference type="InterPro" id="IPR007452">
    <property type="entry name" value="TamB_C"/>
</dbReference>
<dbReference type="Pfam" id="PF04357">
    <property type="entry name" value="TamB"/>
    <property type="match status" value="1"/>
</dbReference>
<evidence type="ECO:0000256" key="2">
    <source>
        <dbReference type="ARBA" id="ARBA00022692"/>
    </source>
</evidence>
<organism evidence="6">
    <name type="scientific">hydrothermal vent metagenome</name>
    <dbReference type="NCBI Taxonomy" id="652676"/>
    <lineage>
        <taxon>unclassified sequences</taxon>
        <taxon>metagenomes</taxon>
        <taxon>ecological metagenomes</taxon>
    </lineage>
</organism>
<comment type="subcellular location">
    <subcellularLocation>
        <location evidence="1">Membrane</location>
        <topology evidence="1">Single-pass membrane protein</topology>
    </subcellularLocation>
</comment>
<evidence type="ECO:0000256" key="3">
    <source>
        <dbReference type="ARBA" id="ARBA00022989"/>
    </source>
</evidence>
<dbReference type="EMBL" id="UOEP01000208">
    <property type="protein sequence ID" value="VAW24270.1"/>
    <property type="molecule type" value="Genomic_DNA"/>
</dbReference>
<evidence type="ECO:0000259" key="5">
    <source>
        <dbReference type="Pfam" id="PF04357"/>
    </source>
</evidence>
<sequence length="1326" mass="148942">PGQWQASFHNFKVTDAQLSYNMGTYGKKDMLSVSNIGLSINNLSIKKDSAYFELEHLAFMDNKDFLLKEFKAKVVSKPGKFDIRAIYLETNYSKIEEAGIRLEKRGGNEQGKPDYNLDFKFNKSKISFRDLAKFIPSLKGMEQLFKCSGRIYGNLDDLKGKDVRIQTGNNTSVNFDFYANGLNDIKSMYLFLDLHHSQTDFKDISNIKLPGNSHIRNLSFPESFYDAGLITYEGNFSGFLTDFVTYGTLQSNMGEITTDLSIVPGKSGNVQLKGKLATSNFDVGHLYNNKHWGKVSFHGQVFGVYNKTSKFVDGTFDGIVSAIDINNYTYRDIILDGGLFDKKFNGEITIDDPNLRFDFNGELNLNPKIPKFNFNLLLYKANLTALNLDPYNTTSELSFLMNADFEGNSIDNMKGSIKIEHGNYRNQNNDMILSGITLASSSYNSNDSLFFSSDFADASVYGSFNIRTLTNAVKSIAGRYIPSILPKTFVNEGKNHFDFRFVAKDLSALTKSFIPGLSVLSPFEVKGNLNSKDSRFSLNGHIPGVNYKNMAFRDILLYANSGGQFSTKLKCGEFHTKNGFTLYNFAVNSDASGNKLNTRITWNNFHRLSYSGGINATAEFSEAGQRDYPSIKIDIAPSKVYIADSLWRIEPCRIYIDSTSIAVRRFMLHKKGQSITAGGIISEDKSDNFELSFKNIGLKQFEAYLQTKTGLSGQLNGTIGVTDIYGETFIYSDLGIDSLKFRGQDIGNVSIINKWDKETKFINTELIIERNNKRQLFATGHYNPKEDYLDFNATCNHLPLILLEKVMNKNFSNFHGSAVGNVKIHGKMNNILIDGSLYGLDAGLTINYLNTGYNFNDSVKFAGNAIIFDKIKVFDMYGNQGVFDGSIVHQNFHKMDYNLLFSSSKILAMNTRPRHNERFYGKVFASGDLAITGHGVNVNLDGEATTLAGTSVNISLDYDENVQTYNFIRFVNNGAFKEKEAVFENNPEPAMNLNLTIHATPEAKAQIIYNSKVGDIIKAEGEGVLRFGMDKDGNITLYGDYNVSRGEYLFTLQNVINKRFTIEKGGSITWSGDPYNANIDIKAIYGLKASLHQLFVDNYSKNIDNTRRIQVNCKIILTGNLNNPSIDFKIDFPTANDRVVEELQQFFNTKEELNKQILSLLVLGQFYTPEYMRGTYEASSTNVLGTTASELFSNQLSNWLSQISNNVNIGFNYRPGNQLTNDEIELALSTQMFNDRVTINGNIGNNVNRTGYANNQIVGDFDINVKISNNGKLQLKAYNHSNNNLIYETAPYTQGIGFSYKEEFNTLKGLVEKFKSLFLGRKARNR</sequence>
<dbReference type="GO" id="GO:0009306">
    <property type="term" value="P:protein secretion"/>
    <property type="evidence" value="ECO:0007669"/>
    <property type="project" value="InterPro"/>
</dbReference>
<keyword evidence="2" id="KW-0812">Transmembrane</keyword>
<proteinExistence type="predicted"/>
<keyword evidence="4" id="KW-0472">Membrane</keyword>
<reference evidence="6" key="1">
    <citation type="submission" date="2018-06" db="EMBL/GenBank/DDBJ databases">
        <authorList>
            <person name="Zhirakovskaya E."/>
        </authorList>
    </citation>
    <scope>NUCLEOTIDE SEQUENCE</scope>
</reference>
<dbReference type="PANTHER" id="PTHR36985">
    <property type="entry name" value="TRANSLOCATION AND ASSEMBLY MODULE SUBUNIT TAMB"/>
    <property type="match status" value="1"/>
</dbReference>
<dbReference type="PANTHER" id="PTHR36985:SF1">
    <property type="entry name" value="TRANSLOCATION AND ASSEMBLY MODULE SUBUNIT TAMB"/>
    <property type="match status" value="1"/>
</dbReference>
<evidence type="ECO:0000256" key="4">
    <source>
        <dbReference type="ARBA" id="ARBA00023136"/>
    </source>
</evidence>
<evidence type="ECO:0000313" key="6">
    <source>
        <dbReference type="EMBL" id="VAW24270.1"/>
    </source>
</evidence>
<keyword evidence="3" id="KW-1133">Transmembrane helix</keyword>